<keyword evidence="3" id="KW-1185">Reference proteome</keyword>
<evidence type="ECO:0000256" key="1">
    <source>
        <dbReference type="SAM" id="Coils"/>
    </source>
</evidence>
<accession>A0A482WT68</accession>
<keyword evidence="1" id="KW-0175">Coiled coil</keyword>
<dbReference type="Proteomes" id="UP000291343">
    <property type="component" value="Unassembled WGS sequence"/>
</dbReference>
<proteinExistence type="predicted"/>
<dbReference type="OrthoDB" id="10396686at2759"/>
<sequence length="223" mass="25429">MSLKDQIENISTEIETHREKIQNLQTEMVQIQDNFTKVLQQADDIVKSTTDLAQKLEIPCKETISLGESLKMLQDEIRGKLQTKDIEWEDMVTDIEKSNSSLRNYLDRYQTTVLNLADQTSMELDPNDSVTSATPKTSLESSSSHFQQMLVAHDPLADRELVNNLNIKSLSVTENIQTMKEQLDKFKETSSIIATEVERISKNVQNVYENNFADEKEAGNNVE</sequence>
<evidence type="ECO:0000313" key="3">
    <source>
        <dbReference type="Proteomes" id="UP000291343"/>
    </source>
</evidence>
<dbReference type="EMBL" id="QKKF02025733">
    <property type="protein sequence ID" value="RZF36799.1"/>
    <property type="molecule type" value="Genomic_DNA"/>
</dbReference>
<organism evidence="2 3">
    <name type="scientific">Laodelphax striatellus</name>
    <name type="common">Small brown planthopper</name>
    <name type="synonym">Delphax striatella</name>
    <dbReference type="NCBI Taxonomy" id="195883"/>
    <lineage>
        <taxon>Eukaryota</taxon>
        <taxon>Metazoa</taxon>
        <taxon>Ecdysozoa</taxon>
        <taxon>Arthropoda</taxon>
        <taxon>Hexapoda</taxon>
        <taxon>Insecta</taxon>
        <taxon>Pterygota</taxon>
        <taxon>Neoptera</taxon>
        <taxon>Paraneoptera</taxon>
        <taxon>Hemiptera</taxon>
        <taxon>Auchenorrhyncha</taxon>
        <taxon>Fulgoroidea</taxon>
        <taxon>Delphacidae</taxon>
        <taxon>Criomorphinae</taxon>
        <taxon>Laodelphax</taxon>
    </lineage>
</organism>
<evidence type="ECO:0000313" key="2">
    <source>
        <dbReference type="EMBL" id="RZF36799.1"/>
    </source>
</evidence>
<dbReference type="AlphaFoldDB" id="A0A482WT68"/>
<dbReference type="SMR" id="A0A482WT68"/>
<reference evidence="2 3" key="1">
    <citation type="journal article" date="2017" name="Gigascience">
        <title>Genome sequence of the small brown planthopper, Laodelphax striatellus.</title>
        <authorList>
            <person name="Zhu J."/>
            <person name="Jiang F."/>
            <person name="Wang X."/>
            <person name="Yang P."/>
            <person name="Bao Y."/>
            <person name="Zhao W."/>
            <person name="Wang W."/>
            <person name="Lu H."/>
            <person name="Wang Q."/>
            <person name="Cui N."/>
            <person name="Li J."/>
            <person name="Chen X."/>
            <person name="Luo L."/>
            <person name="Yu J."/>
            <person name="Kang L."/>
            <person name="Cui F."/>
        </authorList>
    </citation>
    <scope>NUCLEOTIDE SEQUENCE [LARGE SCALE GENOMIC DNA]</scope>
    <source>
        <strain evidence="2">Lst14</strain>
    </source>
</reference>
<gene>
    <name evidence="2" type="ORF">LSTR_LSTR013392</name>
</gene>
<protein>
    <submittedName>
        <fullName evidence="2">Uncharacterized protein</fullName>
    </submittedName>
</protein>
<feature type="coiled-coil region" evidence="1">
    <location>
        <begin position="7"/>
        <end position="41"/>
    </location>
</feature>
<dbReference type="InParanoid" id="A0A482WT68"/>
<comment type="caution">
    <text evidence="2">The sequence shown here is derived from an EMBL/GenBank/DDBJ whole genome shotgun (WGS) entry which is preliminary data.</text>
</comment>
<name>A0A482WT68_LAOST</name>